<dbReference type="Gene3D" id="1.10.260.40">
    <property type="entry name" value="lambda repressor-like DNA-binding domains"/>
    <property type="match status" value="1"/>
</dbReference>
<organism evidence="2 3">
    <name type="scientific">Candidatus Borkfalkia faecipullorum</name>
    <dbReference type="NCBI Taxonomy" id="2838510"/>
    <lineage>
        <taxon>Bacteria</taxon>
        <taxon>Bacillati</taxon>
        <taxon>Bacillota</taxon>
        <taxon>Clostridia</taxon>
        <taxon>Christensenellales</taxon>
        <taxon>Christensenellaceae</taxon>
        <taxon>Candidatus Borkfalkia</taxon>
    </lineage>
</organism>
<gene>
    <name evidence="2" type="ORF">H9741_07875</name>
</gene>
<dbReference type="Proteomes" id="UP000824204">
    <property type="component" value="Unassembled WGS sequence"/>
</dbReference>
<dbReference type="GO" id="GO:0003677">
    <property type="term" value="F:DNA binding"/>
    <property type="evidence" value="ECO:0007669"/>
    <property type="project" value="InterPro"/>
</dbReference>
<reference evidence="2" key="2">
    <citation type="submission" date="2021-04" db="EMBL/GenBank/DDBJ databases">
        <authorList>
            <person name="Gilroy R."/>
        </authorList>
    </citation>
    <scope>NUCLEOTIDE SEQUENCE</scope>
    <source>
        <strain evidence="2">811</strain>
    </source>
</reference>
<dbReference type="SUPFAM" id="SSF47413">
    <property type="entry name" value="lambda repressor-like DNA-binding domains"/>
    <property type="match status" value="1"/>
</dbReference>
<proteinExistence type="predicted"/>
<dbReference type="AlphaFoldDB" id="A0A9D1V9B8"/>
<dbReference type="Pfam" id="PF13443">
    <property type="entry name" value="HTH_26"/>
    <property type="match status" value="1"/>
</dbReference>
<accession>A0A9D1V9B8</accession>
<dbReference type="EMBL" id="DXFX01000103">
    <property type="protein sequence ID" value="HIX08371.1"/>
    <property type="molecule type" value="Genomic_DNA"/>
</dbReference>
<feature type="domain" description="HTH cro/C1-type" evidence="1">
    <location>
        <begin position="7"/>
        <end position="61"/>
    </location>
</feature>
<evidence type="ECO:0000313" key="2">
    <source>
        <dbReference type="EMBL" id="HIX08371.1"/>
    </source>
</evidence>
<protein>
    <submittedName>
        <fullName evidence="2">Helix-turn-helix transcriptional regulator</fullName>
    </submittedName>
</protein>
<comment type="caution">
    <text evidence="2">The sequence shown here is derived from an EMBL/GenBank/DDBJ whole genome shotgun (WGS) entry which is preliminary data.</text>
</comment>
<dbReference type="InterPro" id="IPR010982">
    <property type="entry name" value="Lambda_DNA-bd_dom_sf"/>
</dbReference>
<evidence type="ECO:0000313" key="3">
    <source>
        <dbReference type="Proteomes" id="UP000824204"/>
    </source>
</evidence>
<reference evidence="2" key="1">
    <citation type="journal article" date="2021" name="PeerJ">
        <title>Extensive microbial diversity within the chicken gut microbiome revealed by metagenomics and culture.</title>
        <authorList>
            <person name="Gilroy R."/>
            <person name="Ravi A."/>
            <person name="Getino M."/>
            <person name="Pursley I."/>
            <person name="Horton D.L."/>
            <person name="Alikhan N.F."/>
            <person name="Baker D."/>
            <person name="Gharbi K."/>
            <person name="Hall N."/>
            <person name="Watson M."/>
            <person name="Adriaenssens E.M."/>
            <person name="Foster-Nyarko E."/>
            <person name="Jarju S."/>
            <person name="Secka A."/>
            <person name="Antonio M."/>
            <person name="Oren A."/>
            <person name="Chaudhuri R.R."/>
            <person name="La Ragione R."/>
            <person name="Hildebrand F."/>
            <person name="Pallen M.J."/>
        </authorList>
    </citation>
    <scope>NUCLEOTIDE SEQUENCE</scope>
    <source>
        <strain evidence="2">811</strain>
    </source>
</reference>
<sequence length="101" mass="11564">MEVLDRIDELCKQRGWSVNNLAMEAMLTQSTLNNLYVRRAEPKLSTLRAICAAFGISLAEFYRYEELPDGDTGELLRRVEMLSPQQKHALLEFLRASSKTT</sequence>
<dbReference type="SMART" id="SM00530">
    <property type="entry name" value="HTH_XRE"/>
    <property type="match status" value="1"/>
</dbReference>
<dbReference type="InterPro" id="IPR001387">
    <property type="entry name" value="Cro/C1-type_HTH"/>
</dbReference>
<dbReference type="PROSITE" id="PS50943">
    <property type="entry name" value="HTH_CROC1"/>
    <property type="match status" value="1"/>
</dbReference>
<name>A0A9D1V9B8_9FIRM</name>
<dbReference type="CDD" id="cd00093">
    <property type="entry name" value="HTH_XRE"/>
    <property type="match status" value="1"/>
</dbReference>
<evidence type="ECO:0000259" key="1">
    <source>
        <dbReference type="PROSITE" id="PS50943"/>
    </source>
</evidence>